<accession>A0A8H7E3L1</accession>
<dbReference type="Proteomes" id="UP000606974">
    <property type="component" value="Unassembled WGS sequence"/>
</dbReference>
<dbReference type="AlphaFoldDB" id="A0A8H7E3L1"/>
<evidence type="ECO:0000313" key="3">
    <source>
        <dbReference type="Proteomes" id="UP000606974"/>
    </source>
</evidence>
<evidence type="ECO:0000313" key="2">
    <source>
        <dbReference type="EMBL" id="KAF7507430.1"/>
    </source>
</evidence>
<keyword evidence="3" id="KW-1185">Reference proteome</keyword>
<feature type="compositionally biased region" description="Basic and acidic residues" evidence="1">
    <location>
        <begin position="1"/>
        <end position="14"/>
    </location>
</feature>
<reference evidence="2" key="1">
    <citation type="submission" date="2020-02" db="EMBL/GenBank/DDBJ databases">
        <authorList>
            <person name="Palmer J.M."/>
        </authorList>
    </citation>
    <scope>NUCLEOTIDE SEQUENCE</scope>
    <source>
        <strain evidence="2">EPUS1.4</strain>
        <tissue evidence="2">Thallus</tissue>
    </source>
</reference>
<comment type="caution">
    <text evidence="2">The sequence shown here is derived from an EMBL/GenBank/DDBJ whole genome shotgun (WGS) entry which is preliminary data.</text>
</comment>
<evidence type="ECO:0000256" key="1">
    <source>
        <dbReference type="SAM" id="MobiDB-lite"/>
    </source>
</evidence>
<feature type="region of interest" description="Disordered" evidence="1">
    <location>
        <begin position="49"/>
        <end position="92"/>
    </location>
</feature>
<feature type="compositionally biased region" description="Basic and acidic residues" evidence="1">
    <location>
        <begin position="75"/>
        <end position="92"/>
    </location>
</feature>
<gene>
    <name evidence="2" type="ORF">GJ744_010489</name>
</gene>
<sequence>MERVSPDWETRDANALKGVGIPEPDPMPRWHSLELENERLDFWWVPDRDAKGKTGVGKVSKAAAQTAKPTTSPKSAREGAPKEAEERDRAVK</sequence>
<name>A0A8H7E3L1_9EURO</name>
<proteinExistence type="predicted"/>
<feature type="region of interest" description="Disordered" evidence="1">
    <location>
        <begin position="1"/>
        <end position="26"/>
    </location>
</feature>
<protein>
    <submittedName>
        <fullName evidence="2">Uncharacterized protein</fullName>
    </submittedName>
</protein>
<dbReference type="EMBL" id="JAACFV010000069">
    <property type="protein sequence ID" value="KAF7507430.1"/>
    <property type="molecule type" value="Genomic_DNA"/>
</dbReference>
<organism evidence="2 3">
    <name type="scientific">Endocarpon pusillum</name>
    <dbReference type="NCBI Taxonomy" id="364733"/>
    <lineage>
        <taxon>Eukaryota</taxon>
        <taxon>Fungi</taxon>
        <taxon>Dikarya</taxon>
        <taxon>Ascomycota</taxon>
        <taxon>Pezizomycotina</taxon>
        <taxon>Eurotiomycetes</taxon>
        <taxon>Chaetothyriomycetidae</taxon>
        <taxon>Verrucariales</taxon>
        <taxon>Verrucariaceae</taxon>
        <taxon>Endocarpon</taxon>
    </lineage>
</organism>